<dbReference type="FunFam" id="3.40.50.620:FF:000011">
    <property type="entry name" value="Electron transfer flavoprotein subunit beta"/>
    <property type="match status" value="1"/>
</dbReference>
<dbReference type="GO" id="GO:0009063">
    <property type="term" value="P:amino acid catabolic process"/>
    <property type="evidence" value="ECO:0007669"/>
    <property type="project" value="TreeGrafter"/>
</dbReference>
<evidence type="ECO:0000256" key="8">
    <source>
        <dbReference type="SAM" id="MobiDB-lite"/>
    </source>
</evidence>
<dbReference type="GO" id="GO:0005759">
    <property type="term" value="C:mitochondrial matrix"/>
    <property type="evidence" value="ECO:0007669"/>
    <property type="project" value="UniProtKB-SubCell"/>
</dbReference>
<dbReference type="InterPro" id="IPR000049">
    <property type="entry name" value="ET-Flavoprotein_bsu_CS"/>
</dbReference>
<dbReference type="InterPro" id="IPR014730">
    <property type="entry name" value="ETF_a/b_N"/>
</dbReference>
<dbReference type="InterPro" id="IPR001841">
    <property type="entry name" value="Znf_RING"/>
</dbReference>
<dbReference type="Gene3D" id="3.40.50.620">
    <property type="entry name" value="HUPs"/>
    <property type="match status" value="1"/>
</dbReference>
<dbReference type="EMBL" id="JAWDJX010000001">
    <property type="protein sequence ID" value="KAK3058668.1"/>
    <property type="molecule type" value="Genomic_DNA"/>
</dbReference>
<evidence type="ECO:0000256" key="2">
    <source>
        <dbReference type="ARBA" id="ARBA00007557"/>
    </source>
</evidence>
<dbReference type="SUPFAM" id="SSF52402">
    <property type="entry name" value="Adenine nucleotide alpha hydrolases-like"/>
    <property type="match status" value="1"/>
</dbReference>
<evidence type="ECO:0000313" key="10">
    <source>
        <dbReference type="EMBL" id="KAK3058668.1"/>
    </source>
</evidence>
<feature type="region of interest" description="Disordered" evidence="8">
    <location>
        <begin position="559"/>
        <end position="578"/>
    </location>
</feature>
<proteinExistence type="inferred from homology"/>
<dbReference type="InterPro" id="IPR033948">
    <property type="entry name" value="ETF_beta_N"/>
</dbReference>
<comment type="subcellular location">
    <subcellularLocation>
        <location evidence="1">Mitochondrion matrix</location>
    </subcellularLocation>
</comment>
<gene>
    <name evidence="10" type="primary">CIR1</name>
    <name evidence="10" type="ORF">LTR09_000233</name>
</gene>
<evidence type="ECO:0000256" key="4">
    <source>
        <dbReference type="ARBA" id="ARBA00022982"/>
    </source>
</evidence>
<dbReference type="PANTHER" id="PTHR21294">
    <property type="entry name" value="ELECTRON TRANSFER FLAVOPROTEIN BETA-SUBUNIT"/>
    <property type="match status" value="1"/>
</dbReference>
<dbReference type="Proteomes" id="UP001271007">
    <property type="component" value="Unassembled WGS sequence"/>
</dbReference>
<evidence type="ECO:0000256" key="6">
    <source>
        <dbReference type="ARBA" id="ARBA00070315"/>
    </source>
</evidence>
<sequence length="768" mass="84928">MSKLRILVPVKRVIDYAVKPRVNKAQTAVETSGVKHSMNPFDELSIEEAVRLRERKHDVEDIVAFSAGPAKSQDVLRTAMAMGADRGIHVVEEKQELEPLGVAKLLRKVVEEEKSNMVILGKQSIDDDANQTGQMLAGLLGWSQATQASKLEIEGETCTVTREVDGGVETLRAKLPIVVTTDLRLNEPRYASLPNIMKAKKKPLVKKTLGDYGVDAGKRLKTVKVEEPKAREGGGKVEDVGGLISRLKELGALSIQVGEPDSTRTLYTDSSYSHTFDVSLENAGEDFQHAISMGTADADITAQPWMEGVQVGELVLMKKTLRSGEESADELPSKDQQHADGSGTAAGDFSRSNDTGEPPDGPRIPQLYEVVRITHDEGGKLADLRLLPLLHCLKPTASHFNSYRIFGPKIMIPTKDTAFHSSRKGWFLSINDVGTQLDSHYPVSLLGLVGDDLRYNIFDRVYPAHYDEGVLHCQHKLEELLDPAMMNDLLATSDPNDYGEMRVPRYRPLCPVCMGWGFMLRYANMIQNPRHYDVEDIRYFYRDLNDRFDELGYTTYSIFHDDDDEDEDDYDDDDDVDRDGFMTDDSWGSLFHGMYDMDDEDEDVWQEWDEAEISTSELNFRPAQDAAVQTLLRNQKAASGTGESCAICKDDFEVGEMVLELPCGHTYCGSESGCIITWLRTMDSCPQCRARLPEADADRKGARARAGKDEEAVVEDEGVEKAGVEAVIVQEGRVEEAGVGGGGVEAVSVGEVRVEEVGAEDAGNGGDR</sequence>
<feature type="domain" description="RING-type" evidence="9">
    <location>
        <begin position="645"/>
        <end position="689"/>
    </location>
</feature>
<dbReference type="InterPro" id="IPR014729">
    <property type="entry name" value="Rossmann-like_a/b/a_fold"/>
</dbReference>
<dbReference type="SMART" id="SM00893">
    <property type="entry name" value="ETF"/>
    <property type="match status" value="1"/>
</dbReference>
<name>A0AAJ0GJE1_9PEZI</name>
<comment type="similarity">
    <text evidence="2">Belongs to the ETF beta-subunit/FixA family.</text>
</comment>
<keyword evidence="3" id="KW-0813">Transport</keyword>
<evidence type="ECO:0000256" key="7">
    <source>
        <dbReference type="PROSITE-ProRule" id="PRU00175"/>
    </source>
</evidence>
<dbReference type="SMART" id="SM00184">
    <property type="entry name" value="RING"/>
    <property type="match status" value="1"/>
</dbReference>
<comment type="caution">
    <text evidence="10">The sequence shown here is derived from an EMBL/GenBank/DDBJ whole genome shotgun (WGS) entry which is preliminary data.</text>
</comment>
<dbReference type="InterPro" id="IPR012255">
    <property type="entry name" value="ETF_b"/>
</dbReference>
<evidence type="ECO:0000256" key="5">
    <source>
        <dbReference type="ARBA" id="ARBA00025416"/>
    </source>
</evidence>
<keyword evidence="7" id="KW-0863">Zinc-finger</keyword>
<keyword evidence="7" id="KW-0862">Zinc</keyword>
<comment type="function">
    <text evidence="5">The electron transfer flavoprotein serves as a specific electron acceptor for several dehydrogenases, including five acyl-CoA dehydrogenases, glutaryl-CoA and sarcosine dehydrogenase. It transfers the electrons to the main mitochondrial respiratory chain via ETF-ubiquinone oxidoreductase (ETF dehydrogenase).</text>
</comment>
<evidence type="ECO:0000256" key="3">
    <source>
        <dbReference type="ARBA" id="ARBA00022448"/>
    </source>
</evidence>
<feature type="region of interest" description="Disordered" evidence="8">
    <location>
        <begin position="323"/>
        <end position="365"/>
    </location>
</feature>
<dbReference type="PROSITE" id="PS01065">
    <property type="entry name" value="ETF_BETA"/>
    <property type="match status" value="1"/>
</dbReference>
<evidence type="ECO:0000313" key="11">
    <source>
        <dbReference type="Proteomes" id="UP001271007"/>
    </source>
</evidence>
<feature type="compositionally biased region" description="Acidic residues" evidence="8">
    <location>
        <begin position="561"/>
        <end position="577"/>
    </location>
</feature>
<organism evidence="10 11">
    <name type="scientific">Extremus antarcticus</name>
    <dbReference type="NCBI Taxonomy" id="702011"/>
    <lineage>
        <taxon>Eukaryota</taxon>
        <taxon>Fungi</taxon>
        <taxon>Dikarya</taxon>
        <taxon>Ascomycota</taxon>
        <taxon>Pezizomycotina</taxon>
        <taxon>Dothideomycetes</taxon>
        <taxon>Dothideomycetidae</taxon>
        <taxon>Mycosphaerellales</taxon>
        <taxon>Extremaceae</taxon>
        <taxon>Extremus</taxon>
    </lineage>
</organism>
<dbReference type="GO" id="GO:0033539">
    <property type="term" value="P:fatty acid beta-oxidation using acyl-CoA dehydrogenase"/>
    <property type="evidence" value="ECO:0007669"/>
    <property type="project" value="TreeGrafter"/>
</dbReference>
<dbReference type="PANTHER" id="PTHR21294:SF8">
    <property type="entry name" value="ELECTRON TRANSFER FLAVOPROTEIN SUBUNIT BETA"/>
    <property type="match status" value="1"/>
</dbReference>
<dbReference type="AlphaFoldDB" id="A0AAJ0GJE1"/>
<dbReference type="PROSITE" id="PS50089">
    <property type="entry name" value="ZF_RING_2"/>
    <property type="match status" value="1"/>
</dbReference>
<dbReference type="CDD" id="cd01714">
    <property type="entry name" value="ETF_beta"/>
    <property type="match status" value="1"/>
</dbReference>
<accession>A0AAJ0GJE1</accession>
<keyword evidence="7" id="KW-0479">Metal-binding</keyword>
<dbReference type="Pfam" id="PF01012">
    <property type="entry name" value="ETF"/>
    <property type="match status" value="1"/>
</dbReference>
<protein>
    <recommendedName>
        <fullName evidence="6">Probable electron transfer flavoprotein subunit beta</fullName>
    </recommendedName>
</protein>
<keyword evidence="11" id="KW-1185">Reference proteome</keyword>
<dbReference type="SUPFAM" id="SSF57850">
    <property type="entry name" value="RING/U-box"/>
    <property type="match status" value="1"/>
</dbReference>
<evidence type="ECO:0000259" key="9">
    <source>
        <dbReference type="PROSITE" id="PS50089"/>
    </source>
</evidence>
<dbReference type="Gene3D" id="3.30.40.10">
    <property type="entry name" value="Zinc/RING finger domain, C3HC4 (zinc finger)"/>
    <property type="match status" value="1"/>
</dbReference>
<evidence type="ECO:0000256" key="1">
    <source>
        <dbReference type="ARBA" id="ARBA00004305"/>
    </source>
</evidence>
<dbReference type="Pfam" id="PF13639">
    <property type="entry name" value="zf-RING_2"/>
    <property type="match status" value="1"/>
</dbReference>
<reference evidence="10" key="1">
    <citation type="submission" date="2023-04" db="EMBL/GenBank/DDBJ databases">
        <title>Black Yeasts Isolated from many extreme environments.</title>
        <authorList>
            <person name="Coleine C."/>
            <person name="Stajich J.E."/>
            <person name="Selbmann L."/>
        </authorList>
    </citation>
    <scope>NUCLEOTIDE SEQUENCE</scope>
    <source>
        <strain evidence="10">CCFEE 5312</strain>
    </source>
</reference>
<dbReference type="GO" id="GO:0009055">
    <property type="term" value="F:electron transfer activity"/>
    <property type="evidence" value="ECO:0007669"/>
    <property type="project" value="InterPro"/>
</dbReference>
<dbReference type="InterPro" id="IPR013083">
    <property type="entry name" value="Znf_RING/FYVE/PHD"/>
</dbReference>
<dbReference type="GO" id="GO:0008270">
    <property type="term" value="F:zinc ion binding"/>
    <property type="evidence" value="ECO:0007669"/>
    <property type="project" value="UniProtKB-KW"/>
</dbReference>
<keyword evidence="4" id="KW-0249">Electron transport</keyword>